<dbReference type="InterPro" id="IPR036291">
    <property type="entry name" value="NAD(P)-bd_dom_sf"/>
</dbReference>
<dbReference type="AlphaFoldDB" id="A0A7H8RE05"/>
<evidence type="ECO:0000256" key="1">
    <source>
        <dbReference type="ARBA" id="ARBA00023002"/>
    </source>
</evidence>
<feature type="domain" description="NAD-dependent epimerase/dehydratase" evidence="3">
    <location>
        <begin position="10"/>
        <end position="277"/>
    </location>
</feature>
<dbReference type="KEGG" id="trg:TRUGW13939_09938"/>
<reference evidence="5" key="1">
    <citation type="submission" date="2020-06" db="EMBL/GenBank/DDBJ databases">
        <title>A chromosome-scale genome assembly of Talaromyces rugulosus W13939.</title>
        <authorList>
            <person name="Wang B."/>
            <person name="Guo L."/>
            <person name="Ye K."/>
            <person name="Wang L."/>
        </authorList>
    </citation>
    <scope>NUCLEOTIDE SEQUENCE [LARGE SCALE GENOMIC DNA]</scope>
    <source>
        <strain evidence="5">W13939</strain>
    </source>
</reference>
<evidence type="ECO:0000313" key="4">
    <source>
        <dbReference type="EMBL" id="QKX62773.1"/>
    </source>
</evidence>
<keyword evidence="5" id="KW-1185">Reference proteome</keyword>
<dbReference type="RefSeq" id="XP_035348947.1">
    <property type="nucleotide sequence ID" value="XM_035493054.1"/>
</dbReference>
<dbReference type="GO" id="GO:0016616">
    <property type="term" value="F:oxidoreductase activity, acting on the CH-OH group of donors, NAD or NADP as acceptor"/>
    <property type="evidence" value="ECO:0007669"/>
    <property type="project" value="TreeGrafter"/>
</dbReference>
<dbReference type="SUPFAM" id="SSF51735">
    <property type="entry name" value="NAD(P)-binding Rossmann-fold domains"/>
    <property type="match status" value="1"/>
</dbReference>
<proteinExistence type="inferred from homology"/>
<dbReference type="InterPro" id="IPR001509">
    <property type="entry name" value="Epimerase_deHydtase"/>
</dbReference>
<dbReference type="OrthoDB" id="2735536at2759"/>
<gene>
    <name evidence="4" type="ORF">TRUGW13939_09938</name>
</gene>
<dbReference type="Proteomes" id="UP000509510">
    <property type="component" value="Chromosome V"/>
</dbReference>
<dbReference type="PANTHER" id="PTHR10366:SF814">
    <property type="entry name" value="NAD-DEPENDENT EPIMERASE_DEHYDRATASE DOMAIN-CONTAINING PROTEIN"/>
    <property type="match status" value="1"/>
</dbReference>
<comment type="similarity">
    <text evidence="2">Belongs to the NAD(P)-dependent epimerase/dehydratase family. Dihydroflavonol-4-reductase subfamily.</text>
</comment>
<dbReference type="GeneID" id="55997419"/>
<dbReference type="Gene3D" id="3.40.50.720">
    <property type="entry name" value="NAD(P)-binding Rossmann-like Domain"/>
    <property type="match status" value="1"/>
</dbReference>
<dbReference type="EMBL" id="CP055902">
    <property type="protein sequence ID" value="QKX62773.1"/>
    <property type="molecule type" value="Genomic_DNA"/>
</dbReference>
<evidence type="ECO:0000256" key="2">
    <source>
        <dbReference type="ARBA" id="ARBA00023445"/>
    </source>
</evidence>
<dbReference type="PANTHER" id="PTHR10366">
    <property type="entry name" value="NAD DEPENDENT EPIMERASE/DEHYDRATASE"/>
    <property type="match status" value="1"/>
</dbReference>
<keyword evidence="1" id="KW-0560">Oxidoreductase</keyword>
<protein>
    <recommendedName>
        <fullName evidence="3">NAD-dependent epimerase/dehydratase domain-containing protein</fullName>
    </recommendedName>
</protein>
<accession>A0A7H8RE05</accession>
<evidence type="ECO:0000313" key="5">
    <source>
        <dbReference type="Proteomes" id="UP000509510"/>
    </source>
</evidence>
<sequence>MASQGNGQHVLLTGANGFVASHILAILLERGFAVTATVRSQTKADDIIQTHPSWKGKINFVIVSDFTSQHPFDELFENTKNSAVPLTYVIHTASPLKFNVKDIQKEMIEPAVMGTTEILKSAHRHGGATLKRFVLLGSAVSVLDSFEDITREGRPYTENDWNPVTVQQAINRKDTVLGYNVSKTQGEQTAWEFMKTHRPKFDLTVINPDIITGPMIHPISGSGSINETNHFAIASFIDGTHKTVEDVRFPFYHFVDVRDVAQSHVDALTNPAAGSQRILLISGLITPQLVVNIIRRHFPALEDRVPEGNPSQILPDGIHPTGWDMRVSLDILSKGRKEGSWKYIELEQSVTDTVQSMIDRNVL</sequence>
<dbReference type="Pfam" id="PF01370">
    <property type="entry name" value="Epimerase"/>
    <property type="match status" value="1"/>
</dbReference>
<name>A0A7H8RE05_TALRU</name>
<organism evidence="4 5">
    <name type="scientific">Talaromyces rugulosus</name>
    <name type="common">Penicillium rugulosum</name>
    <dbReference type="NCBI Taxonomy" id="121627"/>
    <lineage>
        <taxon>Eukaryota</taxon>
        <taxon>Fungi</taxon>
        <taxon>Dikarya</taxon>
        <taxon>Ascomycota</taxon>
        <taxon>Pezizomycotina</taxon>
        <taxon>Eurotiomycetes</taxon>
        <taxon>Eurotiomycetidae</taxon>
        <taxon>Eurotiales</taxon>
        <taxon>Trichocomaceae</taxon>
        <taxon>Talaromyces</taxon>
        <taxon>Talaromyces sect. Islandici</taxon>
    </lineage>
</organism>
<evidence type="ECO:0000259" key="3">
    <source>
        <dbReference type="Pfam" id="PF01370"/>
    </source>
</evidence>
<dbReference type="InterPro" id="IPR050425">
    <property type="entry name" value="NAD(P)_dehydrat-like"/>
</dbReference>